<evidence type="ECO:0008006" key="7">
    <source>
        <dbReference type="Google" id="ProtNLM"/>
    </source>
</evidence>
<dbReference type="Gene3D" id="3.90.1750.10">
    <property type="entry name" value="Hect, E3 ligase catalytic domains"/>
    <property type="match status" value="1"/>
</dbReference>
<dbReference type="SMART" id="SM00119">
    <property type="entry name" value="HECTc"/>
    <property type="match status" value="1"/>
</dbReference>
<dbReference type="PANTHER" id="PTHR46654">
    <property type="entry name" value="E3 UBIQUITIN-PROTEIN LIGASE HECTD3"/>
    <property type="match status" value="1"/>
</dbReference>
<proteinExistence type="predicted"/>
<accession>A0AA88XRU5</accession>
<evidence type="ECO:0000256" key="2">
    <source>
        <dbReference type="PROSITE-ProRule" id="PRU00104"/>
    </source>
</evidence>
<dbReference type="SMART" id="SM01337">
    <property type="entry name" value="APC10"/>
    <property type="match status" value="1"/>
</dbReference>
<dbReference type="Pfam" id="PF03256">
    <property type="entry name" value="ANAPC10"/>
    <property type="match status" value="1"/>
</dbReference>
<evidence type="ECO:0000313" key="5">
    <source>
        <dbReference type="EMBL" id="KAK3091187.1"/>
    </source>
</evidence>
<protein>
    <recommendedName>
        <fullName evidence="7">E3 ubiquitin-protein ligase HECTD3</fullName>
    </recommendedName>
</protein>
<evidence type="ECO:0000313" key="6">
    <source>
        <dbReference type="Proteomes" id="UP001186944"/>
    </source>
</evidence>
<dbReference type="Gene3D" id="3.30.2410.10">
    <property type="entry name" value="Hect, E3 ligase catalytic domain"/>
    <property type="match status" value="1"/>
</dbReference>
<feature type="active site" description="Glycyl thioester intermediate" evidence="2">
    <location>
        <position position="795"/>
    </location>
</feature>
<feature type="domain" description="DOC" evidence="4">
    <location>
        <begin position="184"/>
        <end position="371"/>
    </location>
</feature>
<keyword evidence="6" id="KW-1185">Reference proteome</keyword>
<dbReference type="Proteomes" id="UP001186944">
    <property type="component" value="Unassembled WGS sequence"/>
</dbReference>
<dbReference type="GO" id="GO:0043161">
    <property type="term" value="P:proteasome-mediated ubiquitin-dependent protein catabolic process"/>
    <property type="evidence" value="ECO:0007669"/>
    <property type="project" value="TreeGrafter"/>
</dbReference>
<evidence type="ECO:0000259" key="4">
    <source>
        <dbReference type="PROSITE" id="PS51284"/>
    </source>
</evidence>
<gene>
    <name evidence="5" type="ORF">FSP39_017814</name>
</gene>
<dbReference type="Gene3D" id="3.30.2160.10">
    <property type="entry name" value="Hect, E3 ligase catalytic domain"/>
    <property type="match status" value="1"/>
</dbReference>
<dbReference type="GO" id="GO:0004842">
    <property type="term" value="F:ubiquitin-protein transferase activity"/>
    <property type="evidence" value="ECO:0007669"/>
    <property type="project" value="InterPro"/>
</dbReference>
<dbReference type="PROSITE" id="PS51284">
    <property type="entry name" value="DOC"/>
    <property type="match status" value="1"/>
</dbReference>
<dbReference type="PROSITE" id="PS50237">
    <property type="entry name" value="HECT"/>
    <property type="match status" value="1"/>
</dbReference>
<sequence length="835" mass="96182">MHTSISPPRRRLARIRCLMECINCMKEKRKLIPSLCYIPSELEFKCQTESKSVVRVYPTPSRKSKKIADLKLTAESRLYVSGDEYCNSQGKWLKLLKYMVSPSDPIEDDPYQGGAWILQYSSKSTDDCPKLVQVMPEKGSKRIKLNSWEDVVEQAFSVQLPGRQLEVVSPDNEAVERLQAVPSGWGIEQDEVLVRLMSQHIPPDNDHLGSIKNYVESVNVSTFCDDDTGPQCLTDSDTDTYWESDGSQGNHWIRLKMKKGTIIMKLQIVLDGSDDNYIPRRIVVSGGEQDNLKVLKTVEIEREFTDVEDFTLLENMTEHISTVQITIKECKGGGIDTRIHALKIQSSEGRYLGFDEDFFKKENLTRFPKLQPYSSEELYRRSQVLQRFTVLLDSVLQYIVPAWEFSTGSYSSLEAVRQLLPLSTKRLSLIDTFIKESCSDRPADMPKLFINRRSAMEHRCDPYADQEFKNSVFMQIYEGLKPKDRDTKPLNYRWSSRYDQWWECKFMSEGVIDQGGGFRDSLSDVADELCPTTTEGPVPLPFFIRAPNQLCEDANVNRDVYVPNPSCREFQKYEWIGQLMGACLRGRENLVLALPSFVWKKLSGERVHWTRDYHTVDATEVKLIDSLENMKEDDFSVLGRTWSTTLCDGSNVVIKMDTEGNPLKLKYDDRKEYCDKVREIRMNEGMEQVDAIRRGFLRVVPQAVLDLLTWQEVEHRVSGDSEISMEALKRSIHYDDLEESDTRVKYMWSALENFSNEDRSRFLRFVTGRRRLPAPVFVSSGKSDAIDCLPESSTCANMLYMPNFTSAKICEDKLRYASYNCVDMDADVNYMDEIE</sequence>
<dbReference type="InterPro" id="IPR042469">
    <property type="entry name" value="HECTD3"/>
</dbReference>
<name>A0AA88XRU5_PINIB</name>
<dbReference type="InterPro" id="IPR000569">
    <property type="entry name" value="HECT_dom"/>
</dbReference>
<dbReference type="InterPro" id="IPR008979">
    <property type="entry name" value="Galactose-bd-like_sf"/>
</dbReference>
<dbReference type="Gene3D" id="2.60.120.260">
    <property type="entry name" value="Galactose-binding domain-like"/>
    <property type="match status" value="1"/>
</dbReference>
<dbReference type="Pfam" id="PF00632">
    <property type="entry name" value="HECT"/>
    <property type="match status" value="1"/>
</dbReference>
<comment type="caution">
    <text evidence="5">The sequence shown here is derived from an EMBL/GenBank/DDBJ whole genome shotgun (WGS) entry which is preliminary data.</text>
</comment>
<dbReference type="InterPro" id="IPR035983">
    <property type="entry name" value="Hect_E3_ubiquitin_ligase"/>
</dbReference>
<dbReference type="EMBL" id="VSWD01000010">
    <property type="protein sequence ID" value="KAK3091187.1"/>
    <property type="molecule type" value="Genomic_DNA"/>
</dbReference>
<dbReference type="SUPFAM" id="SSF49785">
    <property type="entry name" value="Galactose-binding domain-like"/>
    <property type="match status" value="1"/>
</dbReference>
<organism evidence="5 6">
    <name type="scientific">Pinctada imbricata</name>
    <name type="common">Atlantic pearl-oyster</name>
    <name type="synonym">Pinctada martensii</name>
    <dbReference type="NCBI Taxonomy" id="66713"/>
    <lineage>
        <taxon>Eukaryota</taxon>
        <taxon>Metazoa</taxon>
        <taxon>Spiralia</taxon>
        <taxon>Lophotrochozoa</taxon>
        <taxon>Mollusca</taxon>
        <taxon>Bivalvia</taxon>
        <taxon>Autobranchia</taxon>
        <taxon>Pteriomorphia</taxon>
        <taxon>Pterioida</taxon>
        <taxon>Pterioidea</taxon>
        <taxon>Pteriidae</taxon>
        <taxon>Pinctada</taxon>
    </lineage>
</organism>
<evidence type="ECO:0000256" key="1">
    <source>
        <dbReference type="ARBA" id="ARBA00022786"/>
    </source>
</evidence>
<dbReference type="PANTHER" id="PTHR46654:SF1">
    <property type="entry name" value="E3 UBIQUITIN-PROTEIN LIGASE HECTD3"/>
    <property type="match status" value="1"/>
</dbReference>
<keyword evidence="1 2" id="KW-0833">Ubl conjugation pathway</keyword>
<evidence type="ECO:0000259" key="3">
    <source>
        <dbReference type="PROSITE" id="PS50237"/>
    </source>
</evidence>
<dbReference type="SUPFAM" id="SSF56204">
    <property type="entry name" value="Hect, E3 ligase catalytic domain"/>
    <property type="match status" value="1"/>
</dbReference>
<dbReference type="AlphaFoldDB" id="A0AA88XRU5"/>
<reference evidence="5" key="1">
    <citation type="submission" date="2019-08" db="EMBL/GenBank/DDBJ databases">
        <title>The improved chromosome-level genome for the pearl oyster Pinctada fucata martensii using PacBio sequencing and Hi-C.</title>
        <authorList>
            <person name="Zheng Z."/>
        </authorList>
    </citation>
    <scope>NUCLEOTIDE SEQUENCE</scope>
    <source>
        <strain evidence="5">ZZ-2019</strain>
        <tissue evidence="5">Adductor muscle</tissue>
    </source>
</reference>
<dbReference type="InterPro" id="IPR004939">
    <property type="entry name" value="APC_su10/DOC_dom"/>
</dbReference>
<feature type="domain" description="HECT" evidence="3">
    <location>
        <begin position="505"/>
        <end position="817"/>
    </location>
</feature>